<evidence type="ECO:0000313" key="7">
    <source>
        <dbReference type="EMBL" id="KAJ4962373.1"/>
    </source>
</evidence>
<dbReference type="PANTHER" id="PTHR31989">
    <property type="entry name" value="NAC DOMAIN-CONTAINING PROTEIN 82-RELATED"/>
    <property type="match status" value="1"/>
</dbReference>
<protein>
    <recommendedName>
        <fullName evidence="6">NAC domain-containing protein</fullName>
    </recommendedName>
</protein>
<evidence type="ECO:0000256" key="4">
    <source>
        <dbReference type="ARBA" id="ARBA00023163"/>
    </source>
</evidence>
<evidence type="ECO:0000256" key="1">
    <source>
        <dbReference type="ARBA" id="ARBA00004123"/>
    </source>
</evidence>
<accession>A0A9Q0K5P7</accession>
<evidence type="ECO:0000259" key="6">
    <source>
        <dbReference type="PROSITE" id="PS51005"/>
    </source>
</evidence>
<comment type="caution">
    <text evidence="7">The sequence shown here is derived from an EMBL/GenBank/DDBJ whole genome shotgun (WGS) entry which is preliminary data.</text>
</comment>
<keyword evidence="8" id="KW-1185">Reference proteome</keyword>
<evidence type="ECO:0000256" key="2">
    <source>
        <dbReference type="ARBA" id="ARBA00023015"/>
    </source>
</evidence>
<dbReference type="GO" id="GO:0006355">
    <property type="term" value="P:regulation of DNA-templated transcription"/>
    <property type="evidence" value="ECO:0007669"/>
    <property type="project" value="InterPro"/>
</dbReference>
<organism evidence="7 8">
    <name type="scientific">Protea cynaroides</name>
    <dbReference type="NCBI Taxonomy" id="273540"/>
    <lineage>
        <taxon>Eukaryota</taxon>
        <taxon>Viridiplantae</taxon>
        <taxon>Streptophyta</taxon>
        <taxon>Embryophyta</taxon>
        <taxon>Tracheophyta</taxon>
        <taxon>Spermatophyta</taxon>
        <taxon>Magnoliopsida</taxon>
        <taxon>Proteales</taxon>
        <taxon>Proteaceae</taxon>
        <taxon>Protea</taxon>
    </lineage>
</organism>
<name>A0A9Q0K5P7_9MAGN</name>
<dbReference type="AlphaFoldDB" id="A0A9Q0K5P7"/>
<comment type="subcellular location">
    <subcellularLocation>
        <location evidence="1">Nucleus</location>
    </subcellularLocation>
</comment>
<dbReference type="GO" id="GO:0003677">
    <property type="term" value="F:DNA binding"/>
    <property type="evidence" value="ECO:0007669"/>
    <property type="project" value="UniProtKB-KW"/>
</dbReference>
<keyword evidence="3" id="KW-0238">DNA-binding</keyword>
<evidence type="ECO:0000256" key="5">
    <source>
        <dbReference type="ARBA" id="ARBA00023242"/>
    </source>
</evidence>
<dbReference type="Gene3D" id="2.170.150.80">
    <property type="entry name" value="NAC domain"/>
    <property type="match status" value="1"/>
</dbReference>
<keyword evidence="4" id="KW-0804">Transcription</keyword>
<keyword evidence="5" id="KW-0539">Nucleus</keyword>
<evidence type="ECO:0000256" key="3">
    <source>
        <dbReference type="ARBA" id="ARBA00023125"/>
    </source>
</evidence>
<dbReference type="GO" id="GO:0005634">
    <property type="term" value="C:nucleus"/>
    <property type="evidence" value="ECO:0007669"/>
    <property type="project" value="UniProtKB-SubCell"/>
</dbReference>
<dbReference type="InterPro" id="IPR036093">
    <property type="entry name" value="NAC_dom_sf"/>
</dbReference>
<gene>
    <name evidence="7" type="ORF">NE237_022312</name>
</gene>
<dbReference type="PROSITE" id="PS51005">
    <property type="entry name" value="NAC"/>
    <property type="match status" value="1"/>
</dbReference>
<reference evidence="7" key="1">
    <citation type="journal article" date="2023" name="Plant J.">
        <title>The genome of the king protea, Protea cynaroides.</title>
        <authorList>
            <person name="Chang J."/>
            <person name="Duong T.A."/>
            <person name="Schoeman C."/>
            <person name="Ma X."/>
            <person name="Roodt D."/>
            <person name="Barker N."/>
            <person name="Li Z."/>
            <person name="Van de Peer Y."/>
            <person name="Mizrachi E."/>
        </authorList>
    </citation>
    <scope>NUCLEOTIDE SEQUENCE</scope>
    <source>
        <tissue evidence="7">Young leaves</tissue>
    </source>
</reference>
<dbReference type="Proteomes" id="UP001141806">
    <property type="component" value="Unassembled WGS sequence"/>
</dbReference>
<keyword evidence="2" id="KW-0805">Transcription regulation</keyword>
<dbReference type="SUPFAM" id="SSF101941">
    <property type="entry name" value="NAC domain"/>
    <property type="match status" value="1"/>
</dbReference>
<dbReference type="InterPro" id="IPR003441">
    <property type="entry name" value="NAC-dom"/>
</dbReference>
<evidence type="ECO:0000313" key="8">
    <source>
        <dbReference type="Proteomes" id="UP001141806"/>
    </source>
</evidence>
<feature type="domain" description="NAC" evidence="6">
    <location>
        <begin position="16"/>
        <end position="171"/>
    </location>
</feature>
<proteinExistence type="predicted"/>
<sequence>MGEPNPKKLRSIPISFAPGFRFHPTEEQLLCYYLSNKNNCERHDRDLSFPYFDDNNIVQEIDLYGYDPCDLPDIACFPYGRGGSRKHWYCFTAKASTERVKRKARGGFWKRKGRARDIVAAKGGPVLGKRKTSVFYSGNSSRTRKTDWVLYEYTLIDNLKDSFALCRVFFKSHPGNKIAEHVPSSCTDKSIAAIHDTDASVPYKQHDGALGSGIGEVLVHADTSFGTDNEIQRLAQQPSDDGFQFPMTIPQSDQLEVLMQQQVESSNGIVSGSSRSTVFVVNLGTGVLAGELHFSKIYKHYLSSGSETSI</sequence>
<dbReference type="EMBL" id="JAMYWD010000008">
    <property type="protein sequence ID" value="KAJ4962373.1"/>
    <property type="molecule type" value="Genomic_DNA"/>
</dbReference>
<dbReference type="Pfam" id="PF02365">
    <property type="entry name" value="NAM"/>
    <property type="match status" value="1"/>
</dbReference>
<dbReference type="OrthoDB" id="1674324at2759"/>